<gene>
    <name evidence="7" type="ORF">niasHT_010742</name>
</gene>
<evidence type="ECO:0000256" key="3">
    <source>
        <dbReference type="ARBA" id="ARBA00022801"/>
    </source>
</evidence>
<keyword evidence="2" id="KW-0645">Protease</keyword>
<proteinExistence type="inferred from homology"/>
<reference evidence="7 8" key="1">
    <citation type="submission" date="2024-10" db="EMBL/GenBank/DDBJ databases">
        <authorList>
            <person name="Kim D."/>
        </authorList>
    </citation>
    <scope>NUCLEOTIDE SEQUENCE [LARGE SCALE GENOMIC DNA]</scope>
    <source>
        <strain evidence="7">BH-2024</strain>
    </source>
</reference>
<sequence length="87" mass="9958">MTGFRAELMAAYFIVVRRMKKAYAKVYGGYQELVGGKIRECLSDLTGGITEEWDLKAMNKPKKNSGIDVDVKNQKELYIRLRDGSRH</sequence>
<dbReference type="InterPro" id="IPR001300">
    <property type="entry name" value="Peptidase_C2_calpain_cat"/>
</dbReference>
<accession>A0ABD2LDW2</accession>
<dbReference type="Proteomes" id="UP001620626">
    <property type="component" value="Unassembled WGS sequence"/>
</dbReference>
<dbReference type="InterPro" id="IPR022684">
    <property type="entry name" value="Calpain_cysteine_protease"/>
</dbReference>
<dbReference type="PANTHER" id="PTHR10183:SF379">
    <property type="entry name" value="CALPAIN-5"/>
    <property type="match status" value="1"/>
</dbReference>
<dbReference type="InterPro" id="IPR038765">
    <property type="entry name" value="Papain-like_cys_pep_sf"/>
</dbReference>
<protein>
    <recommendedName>
        <fullName evidence="6">Calpain catalytic domain-containing protein</fullName>
    </recommendedName>
</protein>
<evidence type="ECO:0000313" key="8">
    <source>
        <dbReference type="Proteomes" id="UP001620626"/>
    </source>
</evidence>
<evidence type="ECO:0000256" key="2">
    <source>
        <dbReference type="ARBA" id="ARBA00022670"/>
    </source>
</evidence>
<dbReference type="AlphaFoldDB" id="A0ABD2LDW2"/>
<evidence type="ECO:0000256" key="4">
    <source>
        <dbReference type="ARBA" id="ARBA00022807"/>
    </source>
</evidence>
<keyword evidence="8" id="KW-1185">Reference proteome</keyword>
<name>A0ABD2LDW2_9BILA</name>
<evidence type="ECO:0000313" key="7">
    <source>
        <dbReference type="EMBL" id="KAL3113402.1"/>
    </source>
</evidence>
<evidence type="ECO:0000259" key="6">
    <source>
        <dbReference type="PROSITE" id="PS50203"/>
    </source>
</evidence>
<evidence type="ECO:0000256" key="5">
    <source>
        <dbReference type="PROSITE-ProRule" id="PRU00239"/>
    </source>
</evidence>
<comment type="similarity">
    <text evidence="1">Belongs to the peptidase C2 family.</text>
</comment>
<dbReference type="PANTHER" id="PTHR10183">
    <property type="entry name" value="CALPAIN"/>
    <property type="match status" value="1"/>
</dbReference>
<organism evidence="7 8">
    <name type="scientific">Heterodera trifolii</name>
    <dbReference type="NCBI Taxonomy" id="157864"/>
    <lineage>
        <taxon>Eukaryota</taxon>
        <taxon>Metazoa</taxon>
        <taxon>Ecdysozoa</taxon>
        <taxon>Nematoda</taxon>
        <taxon>Chromadorea</taxon>
        <taxon>Rhabditida</taxon>
        <taxon>Tylenchina</taxon>
        <taxon>Tylenchomorpha</taxon>
        <taxon>Tylenchoidea</taxon>
        <taxon>Heteroderidae</taxon>
        <taxon>Heteroderinae</taxon>
        <taxon>Heterodera</taxon>
    </lineage>
</organism>
<dbReference type="EMBL" id="JBICBT010000448">
    <property type="protein sequence ID" value="KAL3113402.1"/>
    <property type="molecule type" value="Genomic_DNA"/>
</dbReference>
<comment type="caution">
    <text evidence="5">Lacks conserved residue(s) required for the propagation of feature annotation.</text>
</comment>
<keyword evidence="3" id="KW-0378">Hydrolase</keyword>
<keyword evidence="4" id="KW-0788">Thiol protease</keyword>
<evidence type="ECO:0000256" key="1">
    <source>
        <dbReference type="ARBA" id="ARBA00007623"/>
    </source>
</evidence>
<dbReference type="GO" id="GO:0008234">
    <property type="term" value="F:cysteine-type peptidase activity"/>
    <property type="evidence" value="ECO:0007669"/>
    <property type="project" value="UniProtKB-KW"/>
</dbReference>
<dbReference type="GO" id="GO:0006508">
    <property type="term" value="P:proteolysis"/>
    <property type="evidence" value="ECO:0007669"/>
    <property type="project" value="UniProtKB-KW"/>
</dbReference>
<comment type="caution">
    <text evidence="7">The sequence shown here is derived from an EMBL/GenBank/DDBJ whole genome shotgun (WGS) entry which is preliminary data.</text>
</comment>
<dbReference type="Pfam" id="PF00648">
    <property type="entry name" value="Peptidase_C2"/>
    <property type="match status" value="1"/>
</dbReference>
<dbReference type="SUPFAM" id="SSF54001">
    <property type="entry name" value="Cysteine proteinases"/>
    <property type="match status" value="1"/>
</dbReference>
<feature type="domain" description="Calpain catalytic" evidence="6">
    <location>
        <begin position="19"/>
        <end position="70"/>
    </location>
</feature>
<dbReference type="PROSITE" id="PS50203">
    <property type="entry name" value="CALPAIN_CAT"/>
    <property type="match status" value="1"/>
</dbReference>